<evidence type="ECO:0000256" key="1">
    <source>
        <dbReference type="SAM" id="MobiDB-lite"/>
    </source>
</evidence>
<dbReference type="EMBL" id="FPHF01000072">
    <property type="protein sequence ID" value="SFV63961.1"/>
    <property type="molecule type" value="Genomic_DNA"/>
</dbReference>
<accession>A0A1W1CE14</accession>
<sequence>MINFKENEEVIEVEEEFDYLNEEPLEEEVSEYEDEEPDHCD</sequence>
<reference evidence="2" key="1">
    <citation type="submission" date="2016-10" db="EMBL/GenBank/DDBJ databases">
        <authorList>
            <person name="de Groot N.N."/>
        </authorList>
    </citation>
    <scope>NUCLEOTIDE SEQUENCE</scope>
</reference>
<feature type="region of interest" description="Disordered" evidence="1">
    <location>
        <begin position="1"/>
        <end position="41"/>
    </location>
</feature>
<gene>
    <name evidence="2" type="ORF">MNB_SM-4-373</name>
</gene>
<feature type="compositionally biased region" description="Acidic residues" evidence="1">
    <location>
        <begin position="9"/>
        <end position="41"/>
    </location>
</feature>
<protein>
    <submittedName>
        <fullName evidence="2">Uncharacterized protein</fullName>
    </submittedName>
</protein>
<proteinExistence type="predicted"/>
<name>A0A1W1CE14_9ZZZZ</name>
<evidence type="ECO:0000313" key="2">
    <source>
        <dbReference type="EMBL" id="SFV63961.1"/>
    </source>
</evidence>
<dbReference type="AlphaFoldDB" id="A0A1W1CE14"/>
<organism evidence="2">
    <name type="scientific">hydrothermal vent metagenome</name>
    <dbReference type="NCBI Taxonomy" id="652676"/>
    <lineage>
        <taxon>unclassified sequences</taxon>
        <taxon>metagenomes</taxon>
        <taxon>ecological metagenomes</taxon>
    </lineage>
</organism>